<dbReference type="GO" id="GO:0003677">
    <property type="term" value="F:DNA binding"/>
    <property type="evidence" value="ECO:0007669"/>
    <property type="project" value="UniProtKB-KW"/>
</dbReference>
<dbReference type="PANTHER" id="PTHR44688">
    <property type="entry name" value="DNA-BINDING TRANSCRIPTIONAL ACTIVATOR DEVR_DOSR"/>
    <property type="match status" value="1"/>
</dbReference>
<gene>
    <name evidence="6" type="ORF">SAMN05421736_12533</name>
</gene>
<dbReference type="SUPFAM" id="SSF48452">
    <property type="entry name" value="TPR-like"/>
    <property type="match status" value="1"/>
</dbReference>
<dbReference type="STRING" id="1503961.SAMN05421736_12533"/>
<dbReference type="InterPro" id="IPR027417">
    <property type="entry name" value="P-loop_NTPase"/>
</dbReference>
<reference evidence="7" key="1">
    <citation type="submission" date="2016-10" db="EMBL/GenBank/DDBJ databases">
        <authorList>
            <person name="Varghese N."/>
            <person name="Submissions S."/>
        </authorList>
    </citation>
    <scope>NUCLEOTIDE SEQUENCE [LARGE SCALE GENOMIC DNA]</scope>
    <source>
        <strain evidence="7">SP</strain>
    </source>
</reference>
<dbReference type="EMBL" id="FNPI01000025">
    <property type="protein sequence ID" value="SDZ65239.1"/>
    <property type="molecule type" value="Genomic_DNA"/>
</dbReference>
<dbReference type="Gene3D" id="1.25.40.10">
    <property type="entry name" value="Tetratricopeptide repeat domain"/>
    <property type="match status" value="1"/>
</dbReference>
<dbReference type="PROSITE" id="PS50043">
    <property type="entry name" value="HTH_LUXR_2"/>
    <property type="match status" value="1"/>
</dbReference>
<dbReference type="SMART" id="SM00028">
    <property type="entry name" value="TPR"/>
    <property type="match status" value="3"/>
</dbReference>
<dbReference type="Gene3D" id="3.40.50.300">
    <property type="entry name" value="P-loop containing nucleotide triphosphate hydrolases"/>
    <property type="match status" value="1"/>
</dbReference>
<evidence type="ECO:0000256" key="3">
    <source>
        <dbReference type="ARBA" id="ARBA00023163"/>
    </source>
</evidence>
<dbReference type="InterPro" id="IPR019734">
    <property type="entry name" value="TPR_rpt"/>
</dbReference>
<dbReference type="Proteomes" id="UP000198935">
    <property type="component" value="Unassembled WGS sequence"/>
</dbReference>
<dbReference type="InterPro" id="IPR059106">
    <property type="entry name" value="WHD_MalT"/>
</dbReference>
<evidence type="ECO:0000259" key="5">
    <source>
        <dbReference type="PROSITE" id="PS50043"/>
    </source>
</evidence>
<evidence type="ECO:0000256" key="2">
    <source>
        <dbReference type="ARBA" id="ARBA00023125"/>
    </source>
</evidence>
<dbReference type="Pfam" id="PF00196">
    <property type="entry name" value="GerE"/>
    <property type="match status" value="1"/>
</dbReference>
<dbReference type="InterPro" id="IPR000792">
    <property type="entry name" value="Tscrpt_reg_LuxR_C"/>
</dbReference>
<keyword evidence="1" id="KW-0805">Transcription regulation</keyword>
<dbReference type="Pfam" id="PF25873">
    <property type="entry name" value="WHD_MalT"/>
    <property type="match status" value="1"/>
</dbReference>
<feature type="domain" description="HTH luxR-type" evidence="5">
    <location>
        <begin position="836"/>
        <end position="901"/>
    </location>
</feature>
<proteinExistence type="predicted"/>
<dbReference type="GO" id="GO:0006355">
    <property type="term" value="P:regulation of DNA-templated transcription"/>
    <property type="evidence" value="ECO:0007669"/>
    <property type="project" value="InterPro"/>
</dbReference>
<name>A0A1H3UTW4_9BACI</name>
<evidence type="ECO:0000313" key="7">
    <source>
        <dbReference type="Proteomes" id="UP000198935"/>
    </source>
</evidence>
<dbReference type="InterPro" id="IPR011990">
    <property type="entry name" value="TPR-like_helical_dom_sf"/>
</dbReference>
<dbReference type="InterPro" id="IPR041617">
    <property type="entry name" value="TPR_MalT"/>
</dbReference>
<organism evidence="6 7">
    <name type="scientific">Evansella caseinilytica</name>
    <dbReference type="NCBI Taxonomy" id="1503961"/>
    <lineage>
        <taxon>Bacteria</taxon>
        <taxon>Bacillati</taxon>
        <taxon>Bacillota</taxon>
        <taxon>Bacilli</taxon>
        <taxon>Bacillales</taxon>
        <taxon>Bacillaceae</taxon>
        <taxon>Evansella</taxon>
    </lineage>
</organism>
<dbReference type="SUPFAM" id="SSF46894">
    <property type="entry name" value="C-terminal effector domain of the bipartite response regulators"/>
    <property type="match status" value="1"/>
</dbReference>
<dbReference type="Gene3D" id="1.10.10.10">
    <property type="entry name" value="Winged helix-like DNA-binding domain superfamily/Winged helix DNA-binding domain"/>
    <property type="match status" value="1"/>
</dbReference>
<dbReference type="OrthoDB" id="1137593at2"/>
<dbReference type="PRINTS" id="PR00038">
    <property type="entry name" value="HTHLUXR"/>
</dbReference>
<dbReference type="InterPro" id="IPR016032">
    <property type="entry name" value="Sig_transdc_resp-reg_C-effctor"/>
</dbReference>
<dbReference type="SUPFAM" id="SSF52540">
    <property type="entry name" value="P-loop containing nucleoside triphosphate hydrolases"/>
    <property type="match status" value="1"/>
</dbReference>
<feature type="compositionally biased region" description="Low complexity" evidence="4">
    <location>
        <begin position="346"/>
        <end position="363"/>
    </location>
</feature>
<protein>
    <submittedName>
        <fullName evidence="6">LuxR family transcriptional regulator, maltose regulon positive regulatory protein</fullName>
    </submittedName>
</protein>
<dbReference type="SMART" id="SM00421">
    <property type="entry name" value="HTH_LUXR"/>
    <property type="match status" value="1"/>
</dbReference>
<dbReference type="CDD" id="cd06170">
    <property type="entry name" value="LuxR_C_like"/>
    <property type="match status" value="1"/>
</dbReference>
<sequence length="905" mass="100685">MYTSIIASKLYIPPRRPKTVPRPRLMKKLNEGLYRKLTLVSASAGFGKTTLISEWLADCGHPAAWLSMDEGDNDLSRFLTYLTAALQSIEAKIGEGVFDVLQSPQPPSTDSILTVLINDVANSVSDRFILALDDYHLIDTEPINKALSFLVEHLPPNMHLVISTREDPPFPLAKMRARDQLTELRGTDLRFTHSETVAFLHRVMDLNLSAETISALETRTEGWIAGLQLAAISMQGHQDATGFIKSFTGNHHYVLDYLVEEVLQQQTEDVQTFLLYTSILERLCGSLCDAVLNHSPSSEPYPSGQEILEQLEMANLFIIPLDNERSWYRYHHLFAEALRQRLTQRSTTATDSTSTDTAVASSAGNRGRTVAELHRRASLWYQDKGQDIEAFRHAVAAGELDLATALVEGGGLPLHFRGATTTVLNWLSSLPNTVLNARPSLWVIYSSALLMTGQVDEAEQKVQAAEKVLERAELNVKNKDLIGHTASIRATLAVSRYQVEAIIDQSRKALEYLHPDNLPVRTATVWTLGHAYHLQGNRAAAKKAFTEAASTSKNIGHIIINITATIGLGEIQETENELHLATRTYQNVLQLAGEPPLPISCEAHLGLARIQYERNNIDAALKHAEQALQLARQIEKTDRFLACEVFLTRLKLVQGDVTGASVMLKITEQIAQQYHFDHQIPEIAATQVLVLLQQDKVTEAAKLAARYKLPFSQARVHIARGEITAALSILASLRQQAEQKNWKNEQLKVMILQAVTLYEHGERDVAVQLLGNALSLAEPGGFIRIFVDEGNPMVKLLSEAAAQKTTTSYANKLLTFFKLEKKQDDKRSERSIVSHDQMLVEALSEREMEVLQLIALGLSNGEICEQLHLALSTVKGHNRNIFGKLQVRRRTEAVARARELGLLPS</sequence>
<dbReference type="AlphaFoldDB" id="A0A1H3UTW4"/>
<evidence type="ECO:0000313" key="6">
    <source>
        <dbReference type="EMBL" id="SDZ65239.1"/>
    </source>
</evidence>
<keyword evidence="2" id="KW-0238">DNA-binding</keyword>
<evidence type="ECO:0000256" key="1">
    <source>
        <dbReference type="ARBA" id="ARBA00023015"/>
    </source>
</evidence>
<feature type="region of interest" description="Disordered" evidence="4">
    <location>
        <begin position="345"/>
        <end position="365"/>
    </location>
</feature>
<dbReference type="PANTHER" id="PTHR44688:SF16">
    <property type="entry name" value="DNA-BINDING TRANSCRIPTIONAL ACTIVATOR DEVR_DOSR"/>
    <property type="match status" value="1"/>
</dbReference>
<dbReference type="InterPro" id="IPR036388">
    <property type="entry name" value="WH-like_DNA-bd_sf"/>
</dbReference>
<dbReference type="Pfam" id="PF17874">
    <property type="entry name" value="TPR_MalT"/>
    <property type="match status" value="1"/>
</dbReference>
<keyword evidence="7" id="KW-1185">Reference proteome</keyword>
<accession>A0A1H3UTW4</accession>
<keyword evidence="3" id="KW-0804">Transcription</keyword>
<evidence type="ECO:0000256" key="4">
    <source>
        <dbReference type="SAM" id="MobiDB-lite"/>
    </source>
</evidence>